<keyword evidence="4" id="KW-1185">Reference proteome</keyword>
<proteinExistence type="predicted"/>
<organism evidence="3 4">
    <name type="scientific">Chryseobacterium suipulveris</name>
    <dbReference type="NCBI Taxonomy" id="2929800"/>
    <lineage>
        <taxon>Bacteria</taxon>
        <taxon>Pseudomonadati</taxon>
        <taxon>Bacteroidota</taxon>
        <taxon>Flavobacteriia</taxon>
        <taxon>Flavobacteriales</taxon>
        <taxon>Weeksellaceae</taxon>
        <taxon>Chryseobacterium group</taxon>
        <taxon>Chryseobacterium</taxon>
    </lineage>
</organism>
<reference evidence="3 4" key="1">
    <citation type="submission" date="2022-03" db="EMBL/GenBank/DDBJ databases">
        <title>Chryseobacterium sp. isolated from particulate matters in swine house.</title>
        <authorList>
            <person name="Won M."/>
            <person name="Kim S.-J."/>
            <person name="Kwon S.-W."/>
        </authorList>
    </citation>
    <scope>NUCLEOTIDE SEQUENCE [LARGE SCALE GENOMIC DNA]</scope>
    <source>
        <strain evidence="3 4">SC2-2</strain>
    </source>
</reference>
<accession>A0ABY4BQ69</accession>
<dbReference type="RefSeq" id="WP_243547881.1">
    <property type="nucleotide sequence ID" value="NZ_CP094532.1"/>
</dbReference>
<dbReference type="EC" id="3.5.99.6" evidence="1"/>
<evidence type="ECO:0000313" key="3">
    <source>
        <dbReference type="EMBL" id="UOE39946.1"/>
    </source>
</evidence>
<dbReference type="CDD" id="cd01399">
    <property type="entry name" value="GlcN6P_deaminase"/>
    <property type="match status" value="1"/>
</dbReference>
<evidence type="ECO:0000256" key="1">
    <source>
        <dbReference type="NCBIfam" id="TIGR00502"/>
    </source>
</evidence>
<sequence>MKHIETIFENRNWSDNIRMKIYEEKDHGSAYVAQRLADLIISKQKIGAPAVLGLATGATPKGVYKELIRLHKDEGLSFRNVFTFNLDEYYPMLPTNEMSYATFMKKHLFEHIDIPAENTNIVDGSLSHHDIDNHCNLYEKKISDLGGIDIQLLGIGRSGHIGFNEPGSTANSVTRLVTLCDTTRKDAISDFDGLENVPVQAITMGVKTILDAKEIILIAWGNKKSDIMQKTLGEISAEVPASYLLTHPNVEIILDQDSASLCKIVTAL</sequence>
<dbReference type="InterPro" id="IPR006148">
    <property type="entry name" value="Glc/Gal-6P_isomerase"/>
</dbReference>
<protein>
    <recommendedName>
        <fullName evidence="1">Glucosamine-6-phosphate deaminase</fullName>
        <ecNumber evidence="1">3.5.99.6</ecNumber>
    </recommendedName>
</protein>
<dbReference type="Pfam" id="PF01182">
    <property type="entry name" value="Glucosamine_iso"/>
    <property type="match status" value="1"/>
</dbReference>
<feature type="domain" description="Glucosamine/galactosamine-6-phosphate isomerase" evidence="2">
    <location>
        <begin position="27"/>
        <end position="245"/>
    </location>
</feature>
<dbReference type="PANTHER" id="PTHR42892">
    <property type="entry name" value="GLUCOSAMINE-6-PHOSPHATE DEAMINASE-LIKE PROTEIN BT_0258-RELATED"/>
    <property type="match status" value="1"/>
</dbReference>
<dbReference type="EMBL" id="CP094532">
    <property type="protein sequence ID" value="UOE39946.1"/>
    <property type="molecule type" value="Genomic_DNA"/>
</dbReference>
<dbReference type="NCBIfam" id="TIGR00502">
    <property type="entry name" value="nagB"/>
    <property type="match status" value="1"/>
</dbReference>
<dbReference type="GO" id="GO:0004342">
    <property type="term" value="F:glucosamine-6-phosphate deaminase activity"/>
    <property type="evidence" value="ECO:0007669"/>
    <property type="project" value="UniProtKB-EC"/>
</dbReference>
<dbReference type="Gene3D" id="3.40.50.1360">
    <property type="match status" value="1"/>
</dbReference>
<dbReference type="InterPro" id="IPR052960">
    <property type="entry name" value="GlcN6P_deaminase-like"/>
</dbReference>
<gene>
    <name evidence="3" type="primary">nagB</name>
    <name evidence="3" type="ORF">MTP09_08410</name>
</gene>
<dbReference type="PANTHER" id="PTHR42892:SF1">
    <property type="entry name" value="GLUCOSAMINE-6-PHOSPHATE ISOMERASE"/>
    <property type="match status" value="1"/>
</dbReference>
<evidence type="ECO:0000259" key="2">
    <source>
        <dbReference type="Pfam" id="PF01182"/>
    </source>
</evidence>
<dbReference type="InterPro" id="IPR037171">
    <property type="entry name" value="NagB/RpiA_transferase-like"/>
</dbReference>
<dbReference type="SUPFAM" id="SSF100950">
    <property type="entry name" value="NagB/RpiA/CoA transferase-like"/>
    <property type="match status" value="1"/>
</dbReference>
<dbReference type="Proteomes" id="UP000831460">
    <property type="component" value="Chromosome"/>
</dbReference>
<dbReference type="InterPro" id="IPR004547">
    <property type="entry name" value="Glucosamine6P_isomerase"/>
</dbReference>
<keyword evidence="3" id="KW-0378">Hydrolase</keyword>
<evidence type="ECO:0000313" key="4">
    <source>
        <dbReference type="Proteomes" id="UP000831460"/>
    </source>
</evidence>
<name>A0ABY4BQ69_9FLAO</name>